<evidence type="ECO:0000256" key="1">
    <source>
        <dbReference type="ARBA" id="ARBA00007583"/>
    </source>
</evidence>
<evidence type="ECO:0000259" key="4">
    <source>
        <dbReference type="Pfam" id="PF17102"/>
    </source>
</evidence>
<gene>
    <name evidence="5" type="ORF">UFOPK1410_00890</name>
</gene>
<dbReference type="GO" id="GO:0016772">
    <property type="term" value="F:transferase activity, transferring phosphorus-containing groups"/>
    <property type="evidence" value="ECO:0007669"/>
    <property type="project" value="InterPro"/>
</dbReference>
<dbReference type="EMBL" id="CAEZSH010000128">
    <property type="protein sequence ID" value="CAB4544757.1"/>
    <property type="molecule type" value="Genomic_DNA"/>
</dbReference>
<protein>
    <submittedName>
        <fullName evidence="5">Unannotated protein</fullName>
    </submittedName>
</protein>
<dbReference type="PANTHER" id="PTHR24045">
    <property type="match status" value="1"/>
</dbReference>
<dbReference type="Pfam" id="PF11380">
    <property type="entry name" value="Stealth_CR2"/>
    <property type="match status" value="1"/>
</dbReference>
<reference evidence="5" key="1">
    <citation type="submission" date="2020-05" db="EMBL/GenBank/DDBJ databases">
        <authorList>
            <person name="Chiriac C."/>
            <person name="Salcher M."/>
            <person name="Ghai R."/>
            <person name="Kavagutti S V."/>
        </authorList>
    </citation>
    <scope>NUCLEOTIDE SEQUENCE</scope>
</reference>
<dbReference type="GO" id="GO:0005794">
    <property type="term" value="C:Golgi apparatus"/>
    <property type="evidence" value="ECO:0007669"/>
    <property type="project" value="TreeGrafter"/>
</dbReference>
<sequence length="246" mass="27868">MNRIWLVTDGQTPDLGDLADRVTVIDHKEFIPKEFLPTFNSHVITSHLHRIKGLAENFLYLNDDILFGRPLLPSAWFDSHGRCLIRYTRTTLPGFSVTDADVIHKARQHTVQSAIKGGLQISMRSIQHGPHPMRKSTMEQMWNRFGDELTATSRNRFRTQDDLVPEWLHNFLAYSAGDAVMGGKLTYSYIVLNAKSSLAKILNLAVRRPPSVVCLNDVSEIAESDRASEKITEYRLQKIAALLLKA</sequence>
<dbReference type="InterPro" id="IPR021520">
    <property type="entry name" value="Stealth_CR2"/>
</dbReference>
<name>A0A6J6C1B4_9ZZZZ</name>
<dbReference type="AlphaFoldDB" id="A0A6J6C1B4"/>
<proteinExistence type="inferred from homology"/>
<keyword evidence="2" id="KW-0808">Transferase</keyword>
<feature type="domain" description="Stealth protein CR3 conserved region 3" evidence="4">
    <location>
        <begin position="127"/>
        <end position="170"/>
    </location>
</feature>
<dbReference type="PANTHER" id="PTHR24045:SF0">
    <property type="entry name" value="N-ACETYLGLUCOSAMINE-1-PHOSPHOTRANSFERASE SUBUNITS ALPHA_BETA"/>
    <property type="match status" value="1"/>
</dbReference>
<feature type="domain" description="Stealth protein CR2 conserved region 2" evidence="3">
    <location>
        <begin position="2"/>
        <end position="81"/>
    </location>
</feature>
<accession>A0A6J6C1B4</accession>
<dbReference type="InterPro" id="IPR047141">
    <property type="entry name" value="Stealth"/>
</dbReference>
<dbReference type="InterPro" id="IPR031357">
    <property type="entry name" value="Stealth_CR3"/>
</dbReference>
<comment type="similarity">
    <text evidence="1">Belongs to the stealth family.</text>
</comment>
<evidence type="ECO:0000256" key="2">
    <source>
        <dbReference type="ARBA" id="ARBA00022679"/>
    </source>
</evidence>
<organism evidence="5">
    <name type="scientific">freshwater metagenome</name>
    <dbReference type="NCBI Taxonomy" id="449393"/>
    <lineage>
        <taxon>unclassified sequences</taxon>
        <taxon>metagenomes</taxon>
        <taxon>ecological metagenomes</taxon>
    </lineage>
</organism>
<dbReference type="Pfam" id="PF17102">
    <property type="entry name" value="Stealth_CR3"/>
    <property type="match status" value="1"/>
</dbReference>
<evidence type="ECO:0000313" key="5">
    <source>
        <dbReference type="EMBL" id="CAB4544757.1"/>
    </source>
</evidence>
<evidence type="ECO:0000259" key="3">
    <source>
        <dbReference type="Pfam" id="PF11380"/>
    </source>
</evidence>